<keyword evidence="8" id="KW-0131">Cell cycle</keyword>
<feature type="compositionally biased region" description="Polar residues" evidence="11">
    <location>
        <begin position="177"/>
        <end position="194"/>
    </location>
</feature>
<dbReference type="PANTHER" id="PTHR16040">
    <property type="entry name" value="AUSTRALIN, ISOFORM A-RELATED"/>
    <property type="match status" value="1"/>
</dbReference>
<evidence type="ECO:0000256" key="10">
    <source>
        <dbReference type="SAM" id="Coils"/>
    </source>
</evidence>
<keyword evidence="14" id="KW-1185">Reference proteome</keyword>
<reference evidence="13 14" key="1">
    <citation type="journal article" date="2016" name="Mol. Biol. Evol.">
        <title>Comparative Genomics of Early-Diverging Mushroom-Forming Fungi Provides Insights into the Origins of Lignocellulose Decay Capabilities.</title>
        <authorList>
            <person name="Nagy L.G."/>
            <person name="Riley R."/>
            <person name="Tritt A."/>
            <person name="Adam C."/>
            <person name="Daum C."/>
            <person name="Floudas D."/>
            <person name="Sun H."/>
            <person name="Yadav J.S."/>
            <person name="Pangilinan J."/>
            <person name="Larsson K.H."/>
            <person name="Matsuura K."/>
            <person name="Barry K."/>
            <person name="Labutti K."/>
            <person name="Kuo R."/>
            <person name="Ohm R.A."/>
            <person name="Bhattacharya S.S."/>
            <person name="Shirouzu T."/>
            <person name="Yoshinaga Y."/>
            <person name="Martin F.M."/>
            <person name="Grigoriev I.V."/>
            <person name="Hibbett D.S."/>
        </authorList>
    </citation>
    <scope>NUCLEOTIDE SEQUENCE [LARGE SCALE GENOMIC DNA]</scope>
    <source>
        <strain evidence="13 14">HHB12733</strain>
    </source>
</reference>
<keyword evidence="6" id="KW-0498">Mitosis</keyword>
<dbReference type="OrthoDB" id="2392550at2759"/>
<keyword evidence="4" id="KW-0158">Chromosome</keyword>
<evidence type="ECO:0000256" key="1">
    <source>
        <dbReference type="ARBA" id="ARBA00004123"/>
    </source>
</evidence>
<evidence type="ECO:0000256" key="5">
    <source>
        <dbReference type="ARBA" id="ARBA00022618"/>
    </source>
</evidence>
<protein>
    <recommendedName>
        <fullName evidence="12">Borealin N-terminal domain-containing protein</fullName>
    </recommendedName>
</protein>
<evidence type="ECO:0000256" key="11">
    <source>
        <dbReference type="SAM" id="MobiDB-lite"/>
    </source>
</evidence>
<evidence type="ECO:0000313" key="14">
    <source>
        <dbReference type="Proteomes" id="UP000076842"/>
    </source>
</evidence>
<proteinExistence type="inferred from homology"/>
<dbReference type="Pfam" id="PF10444">
    <property type="entry name" value="Nbl1_Borealin_N"/>
    <property type="match status" value="1"/>
</dbReference>
<keyword evidence="10" id="KW-0175">Coiled coil</keyword>
<feature type="coiled-coil region" evidence="10">
    <location>
        <begin position="19"/>
        <end position="46"/>
    </location>
</feature>
<keyword evidence="7" id="KW-0539">Nucleus</keyword>
<evidence type="ECO:0000256" key="8">
    <source>
        <dbReference type="ARBA" id="ARBA00023306"/>
    </source>
</evidence>
<gene>
    <name evidence="13" type="ORF">CALCODRAFT_492890</name>
</gene>
<dbReference type="GO" id="GO:0051233">
    <property type="term" value="C:spindle midzone"/>
    <property type="evidence" value="ECO:0007669"/>
    <property type="project" value="TreeGrafter"/>
</dbReference>
<evidence type="ECO:0000256" key="7">
    <source>
        <dbReference type="ARBA" id="ARBA00023242"/>
    </source>
</evidence>
<dbReference type="GO" id="GO:0000070">
    <property type="term" value="P:mitotic sister chromatid segregation"/>
    <property type="evidence" value="ECO:0007669"/>
    <property type="project" value="TreeGrafter"/>
</dbReference>
<feature type="domain" description="Borealin N-terminal" evidence="12">
    <location>
        <begin position="21"/>
        <end position="77"/>
    </location>
</feature>
<keyword evidence="9" id="KW-0137">Centromere</keyword>
<dbReference type="GO" id="GO:0005634">
    <property type="term" value="C:nucleus"/>
    <property type="evidence" value="ECO:0007669"/>
    <property type="project" value="UniProtKB-SubCell"/>
</dbReference>
<dbReference type="GO" id="GO:0051301">
    <property type="term" value="P:cell division"/>
    <property type="evidence" value="ECO:0007669"/>
    <property type="project" value="UniProtKB-KW"/>
</dbReference>
<dbReference type="GO" id="GO:0032133">
    <property type="term" value="C:chromosome passenger complex"/>
    <property type="evidence" value="ECO:0007669"/>
    <property type="project" value="TreeGrafter"/>
</dbReference>
<feature type="region of interest" description="Disordered" evidence="11">
    <location>
        <begin position="104"/>
        <end position="210"/>
    </location>
</feature>
<comment type="similarity">
    <text evidence="3">Belongs to the borealin family.</text>
</comment>
<dbReference type="Proteomes" id="UP000076842">
    <property type="component" value="Unassembled WGS sequence"/>
</dbReference>
<dbReference type="AlphaFoldDB" id="A0A165I4P3"/>
<evidence type="ECO:0000259" key="12">
    <source>
        <dbReference type="Pfam" id="PF10444"/>
    </source>
</evidence>
<organism evidence="13 14">
    <name type="scientific">Calocera cornea HHB12733</name>
    <dbReference type="NCBI Taxonomy" id="1353952"/>
    <lineage>
        <taxon>Eukaryota</taxon>
        <taxon>Fungi</taxon>
        <taxon>Dikarya</taxon>
        <taxon>Basidiomycota</taxon>
        <taxon>Agaricomycotina</taxon>
        <taxon>Dacrymycetes</taxon>
        <taxon>Dacrymycetales</taxon>
        <taxon>Dacrymycetaceae</taxon>
        <taxon>Calocera</taxon>
    </lineage>
</organism>
<evidence type="ECO:0000313" key="13">
    <source>
        <dbReference type="EMBL" id="KZT60127.1"/>
    </source>
</evidence>
<comment type="subcellular location">
    <subcellularLocation>
        <location evidence="2">Chromosome</location>
        <location evidence="2">Centromere</location>
    </subcellularLocation>
    <subcellularLocation>
        <location evidence="1">Nucleus</location>
    </subcellularLocation>
</comment>
<evidence type="ECO:0000256" key="3">
    <source>
        <dbReference type="ARBA" id="ARBA00009914"/>
    </source>
</evidence>
<dbReference type="InParanoid" id="A0A165I4P3"/>
<dbReference type="PANTHER" id="PTHR16040:SF7">
    <property type="entry name" value="AUSTRALIN, ISOFORM A-RELATED"/>
    <property type="match status" value="1"/>
</dbReference>
<sequence length="351" mass="39027">MDVETPRATRVASTSGYSYEEKQSILENLDIEVADKKRRFDDYLDRLLKSFLLRQESEVTRIPRSLRGMTIRDFGEKYNGDIKYCMETMARERLGEEGLQELDASARKRKRQEFPQEQELENTKPSKTPRKVVPLSKKPAPTPSRTPNRMLFGRGARSPLAPRNGPDGFRPPFASTPLKTSASVPVPAKSTTRPPTARTFNPLLPSTPAFPRKVKRNESLMSVNGSPLENPYDYLGLDVESSGEIEVPKSLKDQLHAAAGGPSKAGLAAGKKRTSISLRREPSLSASTLAKAKPTALLSVPTKDGHIIEFDPLITSPDELDELEGITESARKKAREDMIKLVQQTLSKWTL</sequence>
<dbReference type="InterPro" id="IPR018867">
    <property type="entry name" value="Cell_div_borealin"/>
</dbReference>
<evidence type="ECO:0000256" key="2">
    <source>
        <dbReference type="ARBA" id="ARBA00004584"/>
    </source>
</evidence>
<name>A0A165I4P3_9BASI</name>
<evidence type="ECO:0000256" key="9">
    <source>
        <dbReference type="ARBA" id="ARBA00023328"/>
    </source>
</evidence>
<dbReference type="EMBL" id="KV423934">
    <property type="protein sequence ID" value="KZT60127.1"/>
    <property type="molecule type" value="Genomic_DNA"/>
</dbReference>
<dbReference type="GO" id="GO:0000775">
    <property type="term" value="C:chromosome, centromeric region"/>
    <property type="evidence" value="ECO:0007669"/>
    <property type="project" value="UniProtKB-SubCell"/>
</dbReference>
<keyword evidence="5" id="KW-0132">Cell division</keyword>
<accession>A0A165I4P3</accession>
<evidence type="ECO:0000256" key="6">
    <source>
        <dbReference type="ARBA" id="ARBA00022776"/>
    </source>
</evidence>
<evidence type="ECO:0000256" key="4">
    <source>
        <dbReference type="ARBA" id="ARBA00022454"/>
    </source>
</evidence>
<dbReference type="InterPro" id="IPR018851">
    <property type="entry name" value="Borealin_N"/>
</dbReference>